<feature type="transmembrane region" description="Helical" evidence="5">
    <location>
        <begin position="53"/>
        <end position="75"/>
    </location>
</feature>
<comment type="subcellular location">
    <subcellularLocation>
        <location evidence="1">Membrane</location>
        <topology evidence="1">Multi-pass membrane protein</topology>
    </subcellularLocation>
</comment>
<evidence type="ECO:0000256" key="5">
    <source>
        <dbReference type="SAM" id="Phobius"/>
    </source>
</evidence>
<feature type="transmembrane region" description="Helical" evidence="5">
    <location>
        <begin position="95"/>
        <end position="114"/>
    </location>
</feature>
<dbReference type="GO" id="GO:0016020">
    <property type="term" value="C:membrane"/>
    <property type="evidence" value="ECO:0007669"/>
    <property type="project" value="UniProtKB-SubCell"/>
</dbReference>
<evidence type="ECO:0000313" key="7">
    <source>
        <dbReference type="Proteomes" id="UP001148299"/>
    </source>
</evidence>
<sequence>MGPVFFIPQTPNTIYWALSMPGILLVTLGPDLTFAAASIFITSSVPKSFQGSAGSLLMTIQNIAAAIMTAVSDSIGKKASLSSGYELDLDALRAIWWFSFGASLLGVVICVTLLRIPRSEEKEHVS</sequence>
<name>A0A9W9RKW9_PENBR</name>
<dbReference type="PANTHER" id="PTHR42718:SF41">
    <property type="entry name" value="MFS TRANSPORTER OF UNKOWN SPECIFICITY (AFU_ORTHOLOGUE AFUA_5G09940)-RELATED"/>
    <property type="match status" value="1"/>
</dbReference>
<protein>
    <recommendedName>
        <fullName evidence="8">Major facilitator superfamily (MFS) profile domain-containing protein</fullName>
    </recommendedName>
</protein>
<evidence type="ECO:0000313" key="6">
    <source>
        <dbReference type="EMBL" id="KAJ5362118.1"/>
    </source>
</evidence>
<dbReference type="EMBL" id="JAPZBR010000002">
    <property type="protein sequence ID" value="KAJ5362118.1"/>
    <property type="molecule type" value="Genomic_DNA"/>
</dbReference>
<proteinExistence type="predicted"/>
<reference evidence="6" key="2">
    <citation type="journal article" date="2023" name="IMA Fungus">
        <title>Comparative genomic study of the Penicillium genus elucidates a diverse pangenome and 15 lateral gene transfer events.</title>
        <authorList>
            <person name="Petersen C."/>
            <person name="Sorensen T."/>
            <person name="Nielsen M.R."/>
            <person name="Sondergaard T.E."/>
            <person name="Sorensen J.L."/>
            <person name="Fitzpatrick D.A."/>
            <person name="Frisvad J.C."/>
            <person name="Nielsen K.L."/>
        </authorList>
    </citation>
    <scope>NUCLEOTIDE SEQUENCE</scope>
    <source>
        <strain evidence="6">IBT 35675</strain>
    </source>
</reference>
<keyword evidence="7" id="KW-1185">Reference proteome</keyword>
<accession>A0A9W9RKW9</accession>
<evidence type="ECO:0000256" key="1">
    <source>
        <dbReference type="ARBA" id="ARBA00004141"/>
    </source>
</evidence>
<dbReference type="PANTHER" id="PTHR42718">
    <property type="entry name" value="MAJOR FACILITATOR SUPERFAMILY MULTIDRUG TRANSPORTER MFSC"/>
    <property type="match status" value="1"/>
</dbReference>
<evidence type="ECO:0000256" key="2">
    <source>
        <dbReference type="ARBA" id="ARBA00022692"/>
    </source>
</evidence>
<organism evidence="6 7">
    <name type="scientific">Penicillium brevicompactum</name>
    <dbReference type="NCBI Taxonomy" id="5074"/>
    <lineage>
        <taxon>Eukaryota</taxon>
        <taxon>Fungi</taxon>
        <taxon>Dikarya</taxon>
        <taxon>Ascomycota</taxon>
        <taxon>Pezizomycotina</taxon>
        <taxon>Eurotiomycetes</taxon>
        <taxon>Eurotiomycetidae</taxon>
        <taxon>Eurotiales</taxon>
        <taxon>Aspergillaceae</taxon>
        <taxon>Penicillium</taxon>
    </lineage>
</organism>
<gene>
    <name evidence="6" type="ORF">N7541_002962</name>
</gene>
<dbReference type="SUPFAM" id="SSF103473">
    <property type="entry name" value="MFS general substrate transporter"/>
    <property type="match status" value="1"/>
</dbReference>
<comment type="caution">
    <text evidence="6">The sequence shown here is derived from an EMBL/GenBank/DDBJ whole genome shotgun (WGS) entry which is preliminary data.</text>
</comment>
<keyword evidence="2 5" id="KW-0812">Transmembrane</keyword>
<dbReference type="Gene3D" id="1.20.1250.20">
    <property type="entry name" value="MFS general substrate transporter like domains"/>
    <property type="match status" value="1"/>
</dbReference>
<reference evidence="6" key="1">
    <citation type="submission" date="2022-12" db="EMBL/GenBank/DDBJ databases">
        <authorList>
            <person name="Petersen C."/>
        </authorList>
    </citation>
    <scope>NUCLEOTIDE SEQUENCE</scope>
    <source>
        <strain evidence="6">IBT 35675</strain>
    </source>
</reference>
<evidence type="ECO:0000256" key="3">
    <source>
        <dbReference type="ARBA" id="ARBA00022989"/>
    </source>
</evidence>
<evidence type="ECO:0000256" key="4">
    <source>
        <dbReference type="ARBA" id="ARBA00023136"/>
    </source>
</evidence>
<dbReference type="InterPro" id="IPR036259">
    <property type="entry name" value="MFS_trans_sf"/>
</dbReference>
<keyword evidence="4 5" id="KW-0472">Membrane</keyword>
<dbReference type="AlphaFoldDB" id="A0A9W9RKW9"/>
<keyword evidence="3 5" id="KW-1133">Transmembrane helix</keyword>
<feature type="transmembrane region" description="Helical" evidence="5">
    <location>
        <begin position="14"/>
        <end position="41"/>
    </location>
</feature>
<evidence type="ECO:0008006" key="8">
    <source>
        <dbReference type="Google" id="ProtNLM"/>
    </source>
</evidence>
<dbReference type="Proteomes" id="UP001148299">
    <property type="component" value="Unassembled WGS sequence"/>
</dbReference>